<reference evidence="1" key="1">
    <citation type="journal article" date="2023" name="Insect Mol. Biol.">
        <title>Genome sequencing provides insights into the evolution of gene families encoding plant cell wall-degrading enzymes in longhorned beetles.</title>
        <authorList>
            <person name="Shin N.R."/>
            <person name="Okamura Y."/>
            <person name="Kirsch R."/>
            <person name="Pauchet Y."/>
        </authorList>
    </citation>
    <scope>NUCLEOTIDE SEQUENCE</scope>
    <source>
        <strain evidence="1">RBIC_L_NR</strain>
    </source>
</reference>
<accession>A0AAV8WYG3</accession>
<name>A0AAV8WYG3_9CUCU</name>
<organism evidence="1 2">
    <name type="scientific">Rhamnusium bicolor</name>
    <dbReference type="NCBI Taxonomy" id="1586634"/>
    <lineage>
        <taxon>Eukaryota</taxon>
        <taxon>Metazoa</taxon>
        <taxon>Ecdysozoa</taxon>
        <taxon>Arthropoda</taxon>
        <taxon>Hexapoda</taxon>
        <taxon>Insecta</taxon>
        <taxon>Pterygota</taxon>
        <taxon>Neoptera</taxon>
        <taxon>Endopterygota</taxon>
        <taxon>Coleoptera</taxon>
        <taxon>Polyphaga</taxon>
        <taxon>Cucujiformia</taxon>
        <taxon>Chrysomeloidea</taxon>
        <taxon>Cerambycidae</taxon>
        <taxon>Lepturinae</taxon>
        <taxon>Rhagiini</taxon>
        <taxon>Rhamnusium</taxon>
    </lineage>
</organism>
<protein>
    <submittedName>
        <fullName evidence="1">Uncharacterized protein</fullName>
    </submittedName>
</protein>
<dbReference type="AlphaFoldDB" id="A0AAV8WYG3"/>
<evidence type="ECO:0000313" key="1">
    <source>
        <dbReference type="EMBL" id="KAJ8931517.1"/>
    </source>
</evidence>
<dbReference type="EMBL" id="JANEYF010004319">
    <property type="protein sequence ID" value="KAJ8931517.1"/>
    <property type="molecule type" value="Genomic_DNA"/>
</dbReference>
<proteinExistence type="predicted"/>
<gene>
    <name evidence="1" type="ORF">NQ314_015590</name>
</gene>
<comment type="caution">
    <text evidence="1">The sequence shown here is derived from an EMBL/GenBank/DDBJ whole genome shotgun (WGS) entry which is preliminary data.</text>
</comment>
<dbReference type="Proteomes" id="UP001162156">
    <property type="component" value="Unassembled WGS sequence"/>
</dbReference>
<sequence>MQIALFNWQIQNKKIICTYLTKYNTSIADLQGLECFETDDFETFIYGKGIEYIKIKKNNE</sequence>
<evidence type="ECO:0000313" key="2">
    <source>
        <dbReference type="Proteomes" id="UP001162156"/>
    </source>
</evidence>
<keyword evidence="2" id="KW-1185">Reference proteome</keyword>